<gene>
    <name evidence="1" type="ORF">Lalb_Chr05g0214041</name>
</gene>
<sequence length="74" mass="8149">MDSKLPIKNASKEVTRESLIAISDSLPDKILDSKIVPENEKTADVFAIPIADEDDKFRSDLISISYAESPDAKI</sequence>
<proteinExistence type="predicted"/>
<evidence type="ECO:0000313" key="2">
    <source>
        <dbReference type="Proteomes" id="UP000447434"/>
    </source>
</evidence>
<dbReference type="InterPro" id="IPR049198">
    <property type="entry name" value="DUF6865"/>
</dbReference>
<name>A0A6A4QI51_LUPAL</name>
<dbReference type="Proteomes" id="UP000447434">
    <property type="component" value="Chromosome 5"/>
</dbReference>
<dbReference type="PANTHER" id="PTHR35282:SF2">
    <property type="entry name" value="F5D14.24 PROTEIN"/>
    <property type="match status" value="1"/>
</dbReference>
<comment type="caution">
    <text evidence="1">The sequence shown here is derived from an EMBL/GenBank/DDBJ whole genome shotgun (WGS) entry which is preliminary data.</text>
</comment>
<dbReference type="PANTHER" id="PTHR35282">
    <property type="entry name" value="F5D14.24 PROTEIN"/>
    <property type="match status" value="1"/>
</dbReference>
<organism evidence="1 2">
    <name type="scientific">Lupinus albus</name>
    <name type="common">White lupine</name>
    <name type="synonym">Lupinus termis</name>
    <dbReference type="NCBI Taxonomy" id="3870"/>
    <lineage>
        <taxon>Eukaryota</taxon>
        <taxon>Viridiplantae</taxon>
        <taxon>Streptophyta</taxon>
        <taxon>Embryophyta</taxon>
        <taxon>Tracheophyta</taxon>
        <taxon>Spermatophyta</taxon>
        <taxon>Magnoliopsida</taxon>
        <taxon>eudicotyledons</taxon>
        <taxon>Gunneridae</taxon>
        <taxon>Pentapetalae</taxon>
        <taxon>rosids</taxon>
        <taxon>fabids</taxon>
        <taxon>Fabales</taxon>
        <taxon>Fabaceae</taxon>
        <taxon>Papilionoideae</taxon>
        <taxon>50 kb inversion clade</taxon>
        <taxon>genistoids sensu lato</taxon>
        <taxon>core genistoids</taxon>
        <taxon>Genisteae</taxon>
        <taxon>Lupinus</taxon>
    </lineage>
</organism>
<evidence type="ECO:0000313" key="1">
    <source>
        <dbReference type="EMBL" id="KAE9613107.1"/>
    </source>
</evidence>
<keyword evidence="2" id="KW-1185">Reference proteome</keyword>
<reference evidence="2" key="1">
    <citation type="journal article" date="2020" name="Nat. Commun.">
        <title>Genome sequence of the cluster root forming white lupin.</title>
        <authorList>
            <person name="Hufnagel B."/>
            <person name="Marques A."/>
            <person name="Soriano A."/>
            <person name="Marques L."/>
            <person name="Divol F."/>
            <person name="Doumas P."/>
            <person name="Sallet E."/>
            <person name="Mancinotti D."/>
            <person name="Carrere S."/>
            <person name="Marande W."/>
            <person name="Arribat S."/>
            <person name="Keller J."/>
            <person name="Huneau C."/>
            <person name="Blein T."/>
            <person name="Aime D."/>
            <person name="Laguerre M."/>
            <person name="Taylor J."/>
            <person name="Schubert V."/>
            <person name="Nelson M."/>
            <person name="Geu-Flores F."/>
            <person name="Crespi M."/>
            <person name="Gallardo-Guerrero K."/>
            <person name="Delaux P.-M."/>
            <person name="Salse J."/>
            <person name="Berges H."/>
            <person name="Guyot R."/>
            <person name="Gouzy J."/>
            <person name="Peret B."/>
        </authorList>
    </citation>
    <scope>NUCLEOTIDE SEQUENCE [LARGE SCALE GENOMIC DNA]</scope>
    <source>
        <strain evidence="2">cv. Amiga</strain>
    </source>
</reference>
<dbReference type="OrthoDB" id="632588at2759"/>
<dbReference type="EMBL" id="WOCE01000005">
    <property type="protein sequence ID" value="KAE9613107.1"/>
    <property type="molecule type" value="Genomic_DNA"/>
</dbReference>
<dbReference type="Pfam" id="PF21737">
    <property type="entry name" value="DUF6865"/>
    <property type="match status" value="1"/>
</dbReference>
<protein>
    <submittedName>
        <fullName evidence="1">Uncharacterized protein</fullName>
    </submittedName>
</protein>
<accession>A0A6A4QI51</accession>
<dbReference type="AlphaFoldDB" id="A0A6A4QI51"/>